<evidence type="ECO:0000313" key="2">
    <source>
        <dbReference type="Proteomes" id="UP001054902"/>
    </source>
</evidence>
<organism evidence="1 2">
    <name type="scientific">Chaetoceros tenuissimus</name>
    <dbReference type="NCBI Taxonomy" id="426638"/>
    <lineage>
        <taxon>Eukaryota</taxon>
        <taxon>Sar</taxon>
        <taxon>Stramenopiles</taxon>
        <taxon>Ochrophyta</taxon>
        <taxon>Bacillariophyta</taxon>
        <taxon>Coscinodiscophyceae</taxon>
        <taxon>Chaetocerotophycidae</taxon>
        <taxon>Chaetocerotales</taxon>
        <taxon>Chaetocerotaceae</taxon>
        <taxon>Chaetoceros</taxon>
    </lineage>
</organism>
<dbReference type="AlphaFoldDB" id="A0AAD3CMK4"/>
<protein>
    <submittedName>
        <fullName evidence="1">Uncharacterized protein</fullName>
    </submittedName>
</protein>
<name>A0AAD3CMK4_9STRA</name>
<dbReference type="EMBL" id="BLLK01000029">
    <property type="protein sequence ID" value="GFH48697.1"/>
    <property type="molecule type" value="Genomic_DNA"/>
</dbReference>
<sequence length="233" mass="26749">MSDVPRYAYVDQNRWANHPLEDEVFINLLPSDGYKHIDDLRYSGNSQVMRFVFNDGSRVTTFRDGFLPRYECNEVINPIVFKLREQYGIKHKIDVENETVVPANDGAIKLIPTRNFREMHQTYFDKALDLLVDAIPSGNAGLQIVRDILTNRFLLEERLVEGLSTEELIRTIGRSIIFESRSGYNGVLRKLENDPTFSSAQVRIRPSFSTGPVSQTVSRTIRIDRPSSGLYNF</sequence>
<gene>
    <name evidence="1" type="ORF">CTEN210_05173</name>
</gene>
<proteinExistence type="predicted"/>
<keyword evidence="2" id="KW-1185">Reference proteome</keyword>
<comment type="caution">
    <text evidence="1">The sequence shown here is derived from an EMBL/GenBank/DDBJ whole genome shotgun (WGS) entry which is preliminary data.</text>
</comment>
<accession>A0AAD3CMK4</accession>
<reference evidence="1 2" key="1">
    <citation type="journal article" date="2021" name="Sci. Rep.">
        <title>The genome of the diatom Chaetoceros tenuissimus carries an ancient integrated fragment of an extant virus.</title>
        <authorList>
            <person name="Hongo Y."/>
            <person name="Kimura K."/>
            <person name="Takaki Y."/>
            <person name="Yoshida Y."/>
            <person name="Baba S."/>
            <person name="Kobayashi G."/>
            <person name="Nagasaki K."/>
            <person name="Hano T."/>
            <person name="Tomaru Y."/>
        </authorList>
    </citation>
    <scope>NUCLEOTIDE SEQUENCE [LARGE SCALE GENOMIC DNA]</scope>
    <source>
        <strain evidence="1 2">NIES-3715</strain>
    </source>
</reference>
<evidence type="ECO:0000313" key="1">
    <source>
        <dbReference type="EMBL" id="GFH48697.1"/>
    </source>
</evidence>
<dbReference type="Proteomes" id="UP001054902">
    <property type="component" value="Unassembled WGS sequence"/>
</dbReference>